<evidence type="ECO:0000256" key="1">
    <source>
        <dbReference type="SAM" id="MobiDB-lite"/>
    </source>
</evidence>
<protein>
    <recommendedName>
        <fullName evidence="2">Methyltransferase type 11 domain-containing protein</fullName>
    </recommendedName>
</protein>
<dbReference type="InterPro" id="IPR036412">
    <property type="entry name" value="HAD-like_sf"/>
</dbReference>
<dbReference type="InterPro" id="IPR006439">
    <property type="entry name" value="HAD-SF_hydro_IA"/>
</dbReference>
<dbReference type="Gene3D" id="3.40.50.150">
    <property type="entry name" value="Vaccinia Virus protein VP39"/>
    <property type="match status" value="1"/>
</dbReference>
<dbReference type="SFLD" id="SFLDS00003">
    <property type="entry name" value="Haloacid_Dehalogenase"/>
    <property type="match status" value="1"/>
</dbReference>
<feature type="domain" description="Methyltransferase type 11" evidence="2">
    <location>
        <begin position="504"/>
        <end position="595"/>
    </location>
</feature>
<dbReference type="InterPro" id="IPR029063">
    <property type="entry name" value="SAM-dependent_MTases_sf"/>
</dbReference>
<dbReference type="Pfam" id="PF00702">
    <property type="entry name" value="Hydrolase"/>
    <property type="match status" value="1"/>
</dbReference>
<dbReference type="InterPro" id="IPR013216">
    <property type="entry name" value="Methyltransf_11"/>
</dbReference>
<dbReference type="EMBL" id="BMUU01000001">
    <property type="protein sequence ID" value="GGY13720.1"/>
    <property type="molecule type" value="Genomic_DNA"/>
</dbReference>
<dbReference type="Gene3D" id="1.10.8.900">
    <property type="match status" value="1"/>
</dbReference>
<keyword evidence="4" id="KW-1185">Reference proteome</keyword>
<dbReference type="NCBIfam" id="TIGR01509">
    <property type="entry name" value="HAD-SF-IA-v3"/>
    <property type="match status" value="1"/>
</dbReference>
<proteinExistence type="predicted"/>
<dbReference type="Pfam" id="PF08241">
    <property type="entry name" value="Methyltransf_11"/>
    <property type="match status" value="1"/>
</dbReference>
<dbReference type="PANTHER" id="PTHR43611:SF3">
    <property type="entry name" value="FLAVIN MONONUCLEOTIDE HYDROLASE 1, CHLOROPLATIC"/>
    <property type="match status" value="1"/>
</dbReference>
<evidence type="ECO:0000313" key="4">
    <source>
        <dbReference type="Proteomes" id="UP000600946"/>
    </source>
</evidence>
<dbReference type="InterPro" id="IPR023214">
    <property type="entry name" value="HAD_sf"/>
</dbReference>
<feature type="region of interest" description="Disordered" evidence="1">
    <location>
        <begin position="208"/>
        <end position="232"/>
    </location>
</feature>
<gene>
    <name evidence="3" type="ORF">GCM10010326_01280</name>
</gene>
<dbReference type="PANTHER" id="PTHR43611">
    <property type="entry name" value="ALPHA-D-GLUCOSE 1-PHOSPHATE PHOSPHATASE"/>
    <property type="match status" value="1"/>
</dbReference>
<organism evidence="3 4">
    <name type="scientific">Streptomyces xanthochromogenes</name>
    <dbReference type="NCBI Taxonomy" id="67384"/>
    <lineage>
        <taxon>Bacteria</taxon>
        <taxon>Bacillati</taxon>
        <taxon>Actinomycetota</taxon>
        <taxon>Actinomycetes</taxon>
        <taxon>Kitasatosporales</taxon>
        <taxon>Streptomycetaceae</taxon>
        <taxon>Streptomyces</taxon>
    </lineage>
</organism>
<dbReference type="RefSeq" id="WP_190025792.1">
    <property type="nucleotide sequence ID" value="NZ_BMUU01000001.1"/>
</dbReference>
<sequence length="720" mass="76671">MTEPVRGLLVDLDGVLRLWPRRSAIRAARDCGLPENAVREIAYDGGFDLAHHGVWTHEEWVGQVRARLTDRFGEAGRRATDLWAADRGDTDPAMANLLRRARAAGLVTCALTNNTTAVTADLQLHGLTDVFEHIANSAEIRVTKPAPGAYEAALALMDLSAGQVVFTDDSRTNVTAALHLGLRAHHYTGSQEFEAFLTGLGITLPPTADTLPPASVPAGTAPPAGHAEADEGNTTSTRYLATGRSPAELAPRLTTQDPATTAVPLGPDALATVSATGHLTTWRLMPRCADPRAAAGHLDAWATSAADVDAEHLPPWLPGTRAAAAPRAADLLHHTGWALHQLAATAADDPLAAATHLDTVRQNLTALATVIFRHQQAPWPGATASRYLPPTVHGALTASLRADPTTRTGLTAGLLPLLGVLRHLRQMTQLVLDTNSSWPWRYTAAALTPLLGTPPDLTIQTPDDPLYAPALATVYDRHRPLAQPMAEALRSWAATNLNGCDVVELGAGTGRITRQLAGAGSAAYWAVEPSRAMAVHLEHARLPGVHVVEADALMLPVPDHGADVVVEHEVLQFTADPLLAVDEALRVLRPGGRLVRLLLHPDGSNPLAGIDDAYHRAAFADGPYPLFYGKGTDQRVSDHLAARGRPTQDLTLAEFTQDRTAEQALDALADRAWPYQHQLTDPRHQAGLKAARQAAAHGPDGAGVPYTLRALITPADQEAR</sequence>
<name>A0ABQ2ZDS5_9ACTN</name>
<comment type="caution">
    <text evidence="3">The sequence shown here is derived from an EMBL/GenBank/DDBJ whole genome shotgun (WGS) entry which is preliminary data.</text>
</comment>
<dbReference type="Proteomes" id="UP000600946">
    <property type="component" value="Unassembled WGS sequence"/>
</dbReference>
<dbReference type="SFLD" id="SFLDG01129">
    <property type="entry name" value="C1.5:_HAD__Beta-PGM__Phosphata"/>
    <property type="match status" value="1"/>
</dbReference>
<accession>A0ABQ2ZDS5</accession>
<dbReference type="Gene3D" id="3.40.50.1000">
    <property type="entry name" value="HAD superfamily/HAD-like"/>
    <property type="match status" value="1"/>
</dbReference>
<reference evidence="4" key="1">
    <citation type="journal article" date="2019" name="Int. J. Syst. Evol. Microbiol.">
        <title>The Global Catalogue of Microorganisms (GCM) 10K type strain sequencing project: providing services to taxonomists for standard genome sequencing and annotation.</title>
        <authorList>
            <consortium name="The Broad Institute Genomics Platform"/>
            <consortium name="The Broad Institute Genome Sequencing Center for Infectious Disease"/>
            <person name="Wu L."/>
            <person name="Ma J."/>
        </authorList>
    </citation>
    <scope>NUCLEOTIDE SEQUENCE [LARGE SCALE GENOMIC DNA]</scope>
    <source>
        <strain evidence="4">JCM 4594</strain>
    </source>
</reference>
<evidence type="ECO:0000259" key="2">
    <source>
        <dbReference type="Pfam" id="PF08241"/>
    </source>
</evidence>
<dbReference type="SUPFAM" id="SSF56784">
    <property type="entry name" value="HAD-like"/>
    <property type="match status" value="1"/>
</dbReference>
<dbReference type="PRINTS" id="PR00413">
    <property type="entry name" value="HADHALOGNASE"/>
</dbReference>
<dbReference type="SUPFAM" id="SSF53335">
    <property type="entry name" value="S-adenosyl-L-methionine-dependent methyltransferases"/>
    <property type="match status" value="1"/>
</dbReference>
<dbReference type="GeneID" id="96288183"/>
<dbReference type="CDD" id="cd02440">
    <property type="entry name" value="AdoMet_MTases"/>
    <property type="match status" value="1"/>
</dbReference>
<evidence type="ECO:0000313" key="3">
    <source>
        <dbReference type="EMBL" id="GGY13720.1"/>
    </source>
</evidence>